<organism evidence="2">
    <name type="scientific">Paenibacillus sp. SYP-B3998</name>
    <dbReference type="NCBI Taxonomy" id="2678564"/>
    <lineage>
        <taxon>Bacteria</taxon>
        <taxon>Bacillati</taxon>
        <taxon>Bacillota</taxon>
        <taxon>Bacilli</taxon>
        <taxon>Bacillales</taxon>
        <taxon>Paenibacillaceae</taxon>
        <taxon>Paenibacillus</taxon>
    </lineage>
</organism>
<name>A0A6G4A6E7_9BACL</name>
<evidence type="ECO:0000259" key="1">
    <source>
        <dbReference type="Pfam" id="PF06889"/>
    </source>
</evidence>
<dbReference type="Pfam" id="PF06889">
    <property type="entry name" value="DUF1266"/>
    <property type="match status" value="1"/>
</dbReference>
<reference evidence="2" key="1">
    <citation type="submission" date="2020-02" db="EMBL/GenBank/DDBJ databases">
        <authorList>
            <person name="Shen X.-R."/>
            <person name="Zhang Y.-X."/>
        </authorList>
    </citation>
    <scope>NUCLEOTIDE SEQUENCE</scope>
    <source>
        <strain evidence="2">SYP-B3998</strain>
    </source>
</reference>
<evidence type="ECO:0000313" key="2">
    <source>
        <dbReference type="EMBL" id="NEW09868.1"/>
    </source>
</evidence>
<feature type="domain" description="DUF1266" evidence="1">
    <location>
        <begin position="63"/>
        <end position="237"/>
    </location>
</feature>
<protein>
    <submittedName>
        <fullName evidence="2">DUF1266 domain-containing protein</fullName>
    </submittedName>
</protein>
<sequence>MGFFKKLAGALSKKKYRKNPNAAVLTVEQYAALNVGAINAEQTMYFCDSLHTGSDKNEMRRNLADYYGIVDRDTVLSTLDWLSSRGHRVYFEAIKQFISGLSTAIDETDLEEEQKVNTYEYIQNLNTSIEDLIKNKHIKKKVDLSTQSVVGWDMGRLVLVTRCCYELAYISEEEAWNYIRKAHRECQNTYLDWKEFADGYIIGRCMWGGSDMMRHGGIMGIAKGLLEDDESPWLKYPLRQNT</sequence>
<comment type="caution">
    <text evidence="2">The sequence shown here is derived from an EMBL/GenBank/DDBJ whole genome shotgun (WGS) entry which is preliminary data.</text>
</comment>
<dbReference type="EMBL" id="JAAIKC010000026">
    <property type="protein sequence ID" value="NEW09868.1"/>
    <property type="molecule type" value="Genomic_DNA"/>
</dbReference>
<proteinExistence type="predicted"/>
<accession>A0A6G4A6E7</accession>
<dbReference type="InterPro" id="IPR009677">
    <property type="entry name" value="DUF1266"/>
</dbReference>
<dbReference type="AlphaFoldDB" id="A0A6G4A6E7"/>
<gene>
    <name evidence="2" type="ORF">GK047_28615</name>
</gene>
<dbReference type="RefSeq" id="WP_163954101.1">
    <property type="nucleotide sequence ID" value="NZ_JAAIKC010000026.1"/>
</dbReference>